<dbReference type="GO" id="GO:0005840">
    <property type="term" value="C:ribosome"/>
    <property type="evidence" value="ECO:0007669"/>
    <property type="project" value="UniProtKB-KW"/>
</dbReference>
<accession>A0ABR1Y175</accession>
<dbReference type="NCBIfam" id="TIGR01164">
    <property type="entry name" value="rplP_bact"/>
    <property type="match status" value="1"/>
</dbReference>
<dbReference type="Pfam" id="PF00252">
    <property type="entry name" value="Ribosomal_L16"/>
    <property type="match status" value="1"/>
</dbReference>
<dbReference type="EMBL" id="JBBWUH010000003">
    <property type="protein sequence ID" value="KAK8174294.1"/>
    <property type="molecule type" value="Genomic_DNA"/>
</dbReference>
<dbReference type="InterPro" id="IPR000114">
    <property type="entry name" value="Ribosomal_uL16_bact-type"/>
</dbReference>
<keyword evidence="2 4" id="KW-0689">Ribosomal protein</keyword>
<dbReference type="InterPro" id="IPR020798">
    <property type="entry name" value="Ribosomal_uL16_CS"/>
</dbReference>
<evidence type="ECO:0000256" key="2">
    <source>
        <dbReference type="ARBA" id="ARBA00022980"/>
    </source>
</evidence>
<comment type="caution">
    <text evidence="6">The sequence shown here is derived from an EMBL/GenBank/DDBJ whole genome shotgun (WGS) entry which is preliminary data.</text>
</comment>
<sequence length="246" mass="27488">MPPPRLLSSLGAPLRRSLFASSQTSCRKSIRRALILPANSITTSRILPAALASKSFSTTSSQQNWLFPKAGHSKKDRKGRPRVRTGGSTVGTTVAWGEYGLRMIDTQRRIPAKNLRIAEETIRKRLRGMKFRLYMRVTANIGVYMSGNEQRMGKGKGSFKFWATRVAVNHLVFELKGDVHEQVVRDAFRLAGNKLPGQYEFVRKGDPAVMGITKLTNGVTKEDLMRPRKKLPLEQTAERLTASPPP</sequence>
<feature type="region of interest" description="Disordered" evidence="5">
    <location>
        <begin position="63"/>
        <end position="87"/>
    </location>
</feature>
<dbReference type="PANTHER" id="PTHR12220">
    <property type="entry name" value="50S/60S RIBOSOMAL PROTEIN L16"/>
    <property type="match status" value="1"/>
</dbReference>
<dbReference type="SUPFAM" id="SSF54686">
    <property type="entry name" value="Ribosomal protein L16p/L10e"/>
    <property type="match status" value="1"/>
</dbReference>
<evidence type="ECO:0000256" key="4">
    <source>
        <dbReference type="RuleBase" id="RU004413"/>
    </source>
</evidence>
<dbReference type="InterPro" id="IPR047873">
    <property type="entry name" value="Ribosomal_uL16"/>
</dbReference>
<comment type="similarity">
    <text evidence="1 4">Belongs to the universal ribosomal protein uL16 family.</text>
</comment>
<dbReference type="InterPro" id="IPR016180">
    <property type="entry name" value="Ribosomal_uL16_dom"/>
</dbReference>
<dbReference type="PROSITE" id="PS00701">
    <property type="entry name" value="RIBOSOMAL_L16_2"/>
    <property type="match status" value="1"/>
</dbReference>
<name>A0ABR1Y175_9PEZI</name>
<feature type="compositionally biased region" description="Basic residues" evidence="5">
    <location>
        <begin position="71"/>
        <end position="83"/>
    </location>
</feature>
<feature type="region of interest" description="Disordered" evidence="5">
    <location>
        <begin position="223"/>
        <end position="246"/>
    </location>
</feature>
<evidence type="ECO:0000256" key="5">
    <source>
        <dbReference type="SAM" id="MobiDB-lite"/>
    </source>
</evidence>
<proteinExistence type="inferred from homology"/>
<dbReference type="PANTHER" id="PTHR12220:SF13">
    <property type="entry name" value="LARGE RIBOSOMAL SUBUNIT PROTEIN UL16M"/>
    <property type="match status" value="1"/>
</dbReference>
<organism evidence="6 7">
    <name type="scientific">Phyllosticta citrichinensis</name>
    <dbReference type="NCBI Taxonomy" id="1130410"/>
    <lineage>
        <taxon>Eukaryota</taxon>
        <taxon>Fungi</taxon>
        <taxon>Dikarya</taxon>
        <taxon>Ascomycota</taxon>
        <taxon>Pezizomycotina</taxon>
        <taxon>Dothideomycetes</taxon>
        <taxon>Dothideomycetes incertae sedis</taxon>
        <taxon>Botryosphaeriales</taxon>
        <taxon>Phyllostictaceae</taxon>
        <taxon>Phyllosticta</taxon>
    </lineage>
</organism>
<evidence type="ECO:0000313" key="6">
    <source>
        <dbReference type="EMBL" id="KAK8174294.1"/>
    </source>
</evidence>
<reference evidence="6 7" key="1">
    <citation type="journal article" date="2022" name="G3 (Bethesda)">
        <title>Enemy or ally: a genomic approach to elucidate the lifestyle of Phyllosticta citrichinaensis.</title>
        <authorList>
            <person name="Buijs V.A."/>
            <person name="Groenewald J.Z."/>
            <person name="Haridas S."/>
            <person name="LaButti K.M."/>
            <person name="Lipzen A."/>
            <person name="Martin F.M."/>
            <person name="Barry K."/>
            <person name="Grigoriev I.V."/>
            <person name="Crous P.W."/>
            <person name="Seidl M.F."/>
        </authorList>
    </citation>
    <scope>NUCLEOTIDE SEQUENCE [LARGE SCALE GENOMIC DNA]</scope>
    <source>
        <strain evidence="6 7">CBS 129764</strain>
    </source>
</reference>
<gene>
    <name evidence="6" type="ORF">IWX90DRAFT_413652</name>
</gene>
<evidence type="ECO:0000256" key="1">
    <source>
        <dbReference type="ARBA" id="ARBA00008931"/>
    </source>
</evidence>
<keyword evidence="3 4" id="KW-0687">Ribonucleoprotein</keyword>
<keyword evidence="7" id="KW-1185">Reference proteome</keyword>
<protein>
    <submittedName>
        <fullName evidence="6">Ribosomal protein L10e/L16</fullName>
    </submittedName>
</protein>
<dbReference type="PRINTS" id="PR00060">
    <property type="entry name" value="RIBOSOMALL16"/>
</dbReference>
<dbReference type="CDD" id="cd01433">
    <property type="entry name" value="Ribosomal_L16_L10e"/>
    <property type="match status" value="1"/>
</dbReference>
<evidence type="ECO:0000313" key="7">
    <source>
        <dbReference type="Proteomes" id="UP001456524"/>
    </source>
</evidence>
<dbReference type="InterPro" id="IPR036920">
    <property type="entry name" value="Ribosomal_uL16_sf"/>
</dbReference>
<dbReference type="Proteomes" id="UP001456524">
    <property type="component" value="Unassembled WGS sequence"/>
</dbReference>
<evidence type="ECO:0000256" key="3">
    <source>
        <dbReference type="ARBA" id="ARBA00023274"/>
    </source>
</evidence>
<dbReference type="Gene3D" id="3.90.1170.10">
    <property type="entry name" value="Ribosomal protein L10e/L16"/>
    <property type="match status" value="1"/>
</dbReference>